<reference evidence="6" key="2">
    <citation type="submission" date="2025-08" db="UniProtKB">
        <authorList>
            <consortium name="Ensembl"/>
        </authorList>
    </citation>
    <scope>IDENTIFICATION</scope>
</reference>
<dbReference type="PRINTS" id="PR01773">
    <property type="entry name" value="P38MAPKINASE"/>
</dbReference>
<dbReference type="InterPro" id="IPR008352">
    <property type="entry name" value="MAPK_HOG-like"/>
</dbReference>
<keyword evidence="2" id="KW-0723">Serine/threonine-protein kinase</keyword>
<evidence type="ECO:0000256" key="3">
    <source>
        <dbReference type="ARBA" id="ARBA00022679"/>
    </source>
</evidence>
<protein>
    <submittedName>
        <fullName evidence="6">Uncharacterized protein</fullName>
    </submittedName>
</protein>
<evidence type="ECO:0000256" key="1">
    <source>
        <dbReference type="ARBA" id="ARBA00008832"/>
    </source>
</evidence>
<dbReference type="GeneTree" id="ENSGT00940000166426"/>
<dbReference type="Gene3D" id="3.30.200.20">
    <property type="entry name" value="Phosphorylase Kinase, domain 1"/>
    <property type="match status" value="1"/>
</dbReference>
<name>A0A4W5P2A5_9TELE</name>
<dbReference type="GO" id="GO:0004707">
    <property type="term" value="F:MAP kinase activity"/>
    <property type="evidence" value="ECO:0007669"/>
    <property type="project" value="InterPro"/>
</dbReference>
<dbReference type="InterPro" id="IPR011009">
    <property type="entry name" value="Kinase-like_dom_sf"/>
</dbReference>
<keyword evidence="4" id="KW-0418">Kinase</keyword>
<dbReference type="AlphaFoldDB" id="A0A4W5P2A5"/>
<dbReference type="STRING" id="62062.ENSHHUP00000056208"/>
<evidence type="ECO:0000256" key="4">
    <source>
        <dbReference type="ARBA" id="ARBA00022777"/>
    </source>
</evidence>
<dbReference type="GO" id="GO:0005524">
    <property type="term" value="F:ATP binding"/>
    <property type="evidence" value="ECO:0007669"/>
    <property type="project" value="InterPro"/>
</dbReference>
<dbReference type="Proteomes" id="UP000314982">
    <property type="component" value="Unassembled WGS sequence"/>
</dbReference>
<evidence type="ECO:0000256" key="2">
    <source>
        <dbReference type="ARBA" id="ARBA00022527"/>
    </source>
</evidence>
<keyword evidence="3" id="KW-0808">Transferase</keyword>
<dbReference type="Ensembl" id="ENSHHUT00000058150.1">
    <property type="protein sequence ID" value="ENSHHUP00000056208.1"/>
    <property type="gene ID" value="ENSHHUG00000033563.1"/>
</dbReference>
<accession>A0A4W5P2A5</accession>
<evidence type="ECO:0000313" key="6">
    <source>
        <dbReference type="Ensembl" id="ENSHHUP00000056208.1"/>
    </source>
</evidence>
<reference evidence="7" key="1">
    <citation type="submission" date="2018-06" db="EMBL/GenBank/DDBJ databases">
        <title>Genome assembly of Danube salmon.</title>
        <authorList>
            <person name="Macqueen D.J."/>
            <person name="Gundappa M.K."/>
        </authorList>
    </citation>
    <scope>NUCLEOTIDE SEQUENCE [LARGE SCALE GENOMIC DNA]</scope>
</reference>
<dbReference type="Gene3D" id="1.10.510.10">
    <property type="entry name" value="Transferase(Phosphotransferase) domain 1"/>
    <property type="match status" value="1"/>
</dbReference>
<organism evidence="6 7">
    <name type="scientific">Hucho hucho</name>
    <name type="common">huchen</name>
    <dbReference type="NCBI Taxonomy" id="62062"/>
    <lineage>
        <taxon>Eukaryota</taxon>
        <taxon>Metazoa</taxon>
        <taxon>Chordata</taxon>
        <taxon>Craniata</taxon>
        <taxon>Vertebrata</taxon>
        <taxon>Euteleostomi</taxon>
        <taxon>Actinopterygii</taxon>
        <taxon>Neopterygii</taxon>
        <taxon>Teleostei</taxon>
        <taxon>Protacanthopterygii</taxon>
        <taxon>Salmoniformes</taxon>
        <taxon>Salmonidae</taxon>
        <taxon>Salmoninae</taxon>
        <taxon>Hucho</taxon>
    </lineage>
</organism>
<evidence type="ECO:0000313" key="7">
    <source>
        <dbReference type="Proteomes" id="UP000314982"/>
    </source>
</evidence>
<comment type="similarity">
    <text evidence="1">Belongs to the protein kinase superfamily. CMGC Ser/Thr protein kinase family. MAP kinase subfamily.</text>
</comment>
<proteinExistence type="inferred from homology"/>
<sequence>MQSEDARSYVQGLPIQKKKNFKEVFPSLDVNAVDLLDSMLLLDPDTRMTAKDGLSHPYLSEFHDPESEHNSPPYDDSFESMELDVGEWSSLIHMEIMTFDPRNPSATAM</sequence>
<evidence type="ECO:0000256" key="5">
    <source>
        <dbReference type="SAM" id="MobiDB-lite"/>
    </source>
</evidence>
<keyword evidence="7" id="KW-1185">Reference proteome</keyword>
<reference evidence="6" key="3">
    <citation type="submission" date="2025-09" db="UniProtKB">
        <authorList>
            <consortium name="Ensembl"/>
        </authorList>
    </citation>
    <scope>IDENTIFICATION</scope>
</reference>
<dbReference type="SUPFAM" id="SSF56112">
    <property type="entry name" value="Protein kinase-like (PK-like)"/>
    <property type="match status" value="1"/>
</dbReference>
<feature type="region of interest" description="Disordered" evidence="5">
    <location>
        <begin position="58"/>
        <end position="78"/>
    </location>
</feature>